<reference evidence="4" key="2">
    <citation type="journal article" date="2017" name="Plant J.">
        <title>Araport11: a complete reannotation of the Arabidopsis thaliana reference genome.</title>
        <authorList>
            <person name="Cheng C.Y."/>
            <person name="Krishnakumar V."/>
            <person name="Chan A.P."/>
            <person name="Thibaud-Nissen F."/>
            <person name="Schobel S."/>
            <person name="Town C.D."/>
        </authorList>
    </citation>
    <scope>GENOME REANNOTATION</scope>
    <source>
        <strain evidence="4">cv. Columbia</strain>
    </source>
</reference>
<dbReference type="AlphaFoldDB" id="F4JUM4"/>
<evidence type="ECO:0000313" key="3">
    <source>
        <dbReference type="EMBL" id="AEE83388.1"/>
    </source>
</evidence>
<reference evidence="3 4" key="1">
    <citation type="journal article" date="1999" name="Nature">
        <title>Sequence and analysis of chromosome 4 of the plant Arabidopsis thaliana.</title>
        <authorList>
            <consortium name="EU"/>
            <consortium name="CSHL and WU Arabidopsis Sequencing Project"/>
            <person name="Mayer K."/>
            <person name="Schuller C."/>
            <person name="Wambutt R."/>
            <person name="Murphy G."/>
            <person name="Volckaert G."/>
            <person name="Pohl T."/>
            <person name="Dusterhoft A."/>
            <person name="Stiekema W."/>
            <person name="Entian K.D."/>
            <person name="Terryn N."/>
            <person name="Harris B."/>
            <person name="Ansorge W."/>
            <person name="Brandt P."/>
            <person name="Grivell L."/>
            <person name="Rieger M."/>
            <person name="Weichselgartner M."/>
            <person name="de Simone V."/>
            <person name="Obermaier B."/>
            <person name="Mache R."/>
            <person name="Muller M."/>
            <person name="Kreis M."/>
            <person name="Delseny M."/>
            <person name="Puigdomenech P."/>
            <person name="Watson M."/>
            <person name="Schmidtheini T."/>
            <person name="Reichert B."/>
            <person name="Portatelle D."/>
            <person name="Perez-Alonso M."/>
            <person name="Boutry M."/>
            <person name="Bancroft I."/>
            <person name="Vos P."/>
            <person name="Hoheisel J."/>
            <person name="Zimmermann W."/>
            <person name="Wedler H."/>
            <person name="Ridley P."/>
            <person name="Langham S.A."/>
            <person name="McCullagh B."/>
            <person name="Bilham L."/>
            <person name="Robben J."/>
            <person name="Van der Schueren J."/>
            <person name="Grymonprez B."/>
            <person name="Chuang Y.J."/>
            <person name="Vandenbussche F."/>
            <person name="Braeken M."/>
            <person name="Weltjens I."/>
            <person name="Voet M."/>
            <person name="Bastiaens I."/>
            <person name="Aert R."/>
            <person name="Defoor E."/>
            <person name="Weitzenegger T."/>
            <person name="Bothe G."/>
            <person name="Ramsperger U."/>
            <person name="Hilbert H."/>
            <person name="Braun M."/>
            <person name="Holzer E."/>
            <person name="Brandt A."/>
            <person name="Peters S."/>
            <person name="van Staveren M."/>
            <person name="Dirske W."/>
            <person name="Mooijman P."/>
            <person name="Klein Lankhorst R."/>
            <person name="Rose M."/>
            <person name="Hauf J."/>
            <person name="Kotter P."/>
            <person name="Berneiser S."/>
            <person name="Hempel S."/>
            <person name="Feldpausch M."/>
            <person name="Lamberth S."/>
            <person name="Van den Daele H."/>
            <person name="De Keyser A."/>
            <person name="Buysshaert C."/>
            <person name="Gielen J."/>
            <person name="Villarroel R."/>
            <person name="De Clercq R."/>
            <person name="Van Montagu M."/>
            <person name="Rogers J."/>
            <person name="Cronin A."/>
            <person name="Quail M."/>
            <person name="Bray-Allen S."/>
            <person name="Clark L."/>
            <person name="Doggett J."/>
            <person name="Hall S."/>
            <person name="Kay M."/>
            <person name="Lennard N."/>
            <person name="McLay K."/>
            <person name="Mayes R."/>
            <person name="Pettett A."/>
            <person name="Rajandream M.A."/>
            <person name="Lyne M."/>
            <person name="Benes V."/>
            <person name="Rechmann S."/>
            <person name="Borkova D."/>
            <person name="Blocker H."/>
            <person name="Scharfe M."/>
            <person name="Grimm M."/>
            <person name="Lohnert T.H."/>
            <person name="Dose S."/>
            <person name="de Haan M."/>
            <person name="Maarse A."/>
            <person name="Schafer M."/>
            <person name="Muller-Auer S."/>
            <person name="Gabel C."/>
            <person name="Fuchs M."/>
            <person name="Fartmann B."/>
            <person name="Granderath K."/>
            <person name="Dauner D."/>
            <person name="Herzl A."/>
            <person name="Neumann S."/>
            <person name="Argiriou A."/>
            <person name="Vitale D."/>
            <person name="Liguori R."/>
            <person name="Piravandi E."/>
            <person name="Massenet O."/>
            <person name="Quigley F."/>
            <person name="Clabauld G."/>
            <person name="Mundlein A."/>
            <person name="Felber R."/>
            <person name="Schnabl S."/>
            <person name="Hiller R."/>
            <person name="Schmidt W."/>
            <person name="Lecharny A."/>
            <person name="Aubourg S."/>
            <person name="Chefdor F."/>
            <person name="Cooke R."/>
            <person name="Berger C."/>
            <person name="Montfort A."/>
            <person name="Casacuberta E."/>
            <person name="Gibbons T."/>
            <person name="Weber N."/>
            <person name="Vandenbol M."/>
            <person name="Bargues M."/>
            <person name="Terol J."/>
            <person name="Torres A."/>
            <person name="Perez-Perez A."/>
            <person name="Purnelle B."/>
            <person name="Bent E."/>
            <person name="Johnson S."/>
            <person name="Tacon D."/>
            <person name="Jesse T."/>
            <person name="Heijnen L."/>
            <person name="Schwarz S."/>
            <person name="Scholler P."/>
            <person name="Heber S."/>
            <person name="Francs P."/>
            <person name="Bielke C."/>
            <person name="Frishman D."/>
            <person name="Haase D."/>
            <person name="Lemcke K."/>
            <person name="Mewes H.W."/>
            <person name="Stocker S."/>
            <person name="Zaccaria P."/>
            <person name="Bevan M."/>
            <person name="Wilson R.K."/>
            <person name="de la Bastide M."/>
            <person name="Habermann K."/>
            <person name="Parnell L."/>
            <person name="Dedhia N."/>
            <person name="Gnoj L."/>
            <person name="Schutz K."/>
            <person name="Huang E."/>
            <person name="Spiegel L."/>
            <person name="Sehkon M."/>
            <person name="Murray J."/>
            <person name="Sheet P."/>
            <person name="Cordes M."/>
            <person name="Abu-Threideh J."/>
            <person name="Stoneking T."/>
            <person name="Kalicki J."/>
            <person name="Graves T."/>
            <person name="Harmon G."/>
            <person name="Edwards J."/>
            <person name="Latreille P."/>
            <person name="Courtney L."/>
            <person name="Cloud J."/>
            <person name="Abbott A."/>
            <person name="Scott K."/>
            <person name="Johnson D."/>
            <person name="Minx P."/>
            <person name="Bentley D."/>
            <person name="Fulton B."/>
            <person name="Miller N."/>
            <person name="Greco T."/>
            <person name="Kemp K."/>
            <person name="Kramer J."/>
            <person name="Fulton L."/>
            <person name="Mardis E."/>
            <person name="Dante M."/>
            <person name="Pepin K."/>
            <person name="Hillier L."/>
            <person name="Nelson J."/>
            <person name="Spieth J."/>
            <person name="Ryan E."/>
            <person name="Andrews S."/>
            <person name="Geisel C."/>
            <person name="Layman D."/>
            <person name="Du H."/>
            <person name="Ali J."/>
            <person name="Berghoff A."/>
            <person name="Jones K."/>
            <person name="Drone K."/>
            <person name="Cotton M."/>
            <person name="Joshu C."/>
            <person name="Antonoiu B."/>
            <person name="Zidanic M."/>
            <person name="Strong C."/>
            <person name="Sun H."/>
            <person name="Lamar B."/>
            <person name="Yordan C."/>
            <person name="Ma P."/>
            <person name="Zhong J."/>
            <person name="Preston R."/>
            <person name="Vil D."/>
            <person name="Shekher M."/>
            <person name="Matero A."/>
            <person name="Shah R."/>
            <person name="Swaby I.K."/>
            <person name="O'Shaughnessy A."/>
            <person name="Rodriguez M."/>
            <person name="Hoffmann J."/>
            <person name="Till S."/>
            <person name="Granat S."/>
            <person name="Shohdy N."/>
            <person name="Hasegawa A."/>
            <person name="Hameed A."/>
            <person name="Lodhi M."/>
            <person name="Johnson A."/>
            <person name="Chen E."/>
            <person name="Marra M."/>
            <person name="Martienssen R."/>
            <person name="McCombie W.R."/>
        </authorList>
    </citation>
    <scope>NUCLEOTIDE SEQUENCE [LARGE SCALE GENOMIC DNA]</scope>
    <source>
        <strain evidence="4">cv. Columbia</strain>
    </source>
</reference>
<evidence type="ECO:0000313" key="5">
    <source>
        <dbReference type="TAIR" id="AT4G14165"/>
    </source>
</evidence>
<accession>F4JUM4</accession>
<dbReference type="HOGENOM" id="CLU_1039552_0_0_1"/>
<dbReference type="RefSeq" id="NP_680685.1">
    <property type="nucleotide sequence ID" value="NM_148319.2"/>
</dbReference>
<gene>
    <name evidence="5" type="primary">ATFDB25</name>
    <name evidence="2 3" type="ordered locus">At4g14165</name>
</gene>
<organism evidence="3 4">
    <name type="scientific">Arabidopsis thaliana</name>
    <name type="common">Mouse-ear cress</name>
    <dbReference type="NCBI Taxonomy" id="3702"/>
    <lineage>
        <taxon>Eukaryota</taxon>
        <taxon>Viridiplantae</taxon>
        <taxon>Streptophyta</taxon>
        <taxon>Embryophyta</taxon>
        <taxon>Tracheophyta</taxon>
        <taxon>Spermatophyta</taxon>
        <taxon>Magnoliopsida</taxon>
        <taxon>eudicotyledons</taxon>
        <taxon>Gunneridae</taxon>
        <taxon>Pentapetalae</taxon>
        <taxon>rosids</taxon>
        <taxon>malvids</taxon>
        <taxon>Brassicales</taxon>
        <taxon>Brassicaceae</taxon>
        <taxon>Camelineae</taxon>
        <taxon>Arabidopsis</taxon>
    </lineage>
</organism>
<dbReference type="GeneID" id="827056"/>
<dbReference type="DNASU" id="827056"/>
<name>F4JUM4_ARATH</name>
<dbReference type="Araport" id="AT4G14165"/>
<dbReference type="PANTHER" id="PTHR44259:SF26">
    <property type="entry name" value="F-BOX FAMILY PROTEIN-LIKE PROTEIN"/>
    <property type="match status" value="1"/>
</dbReference>
<dbReference type="PaxDb" id="3702-AT4G14165.1"/>
<dbReference type="OMA" id="NNTHDIY"/>
<keyword evidence="4" id="KW-1185">Reference proteome</keyword>
<proteinExistence type="predicted"/>
<evidence type="ECO:0000313" key="4">
    <source>
        <dbReference type="Proteomes" id="UP000006548"/>
    </source>
</evidence>
<dbReference type="ExpressionAtlas" id="F4JUM4">
    <property type="expression patterns" value="baseline and differential"/>
</dbReference>
<dbReference type="InParanoid" id="F4JUM4"/>
<evidence type="ECO:0000313" key="2">
    <source>
        <dbReference type="Araport" id="AT4G14165"/>
    </source>
</evidence>
<dbReference type="KEGG" id="ath:AT4G14165"/>
<feature type="domain" description="KIB1-4 beta-propeller" evidence="1">
    <location>
        <begin position="77"/>
        <end position="235"/>
    </location>
</feature>
<dbReference type="GO" id="GO:0009506">
    <property type="term" value="C:plasmodesma"/>
    <property type="evidence" value="ECO:0007005"/>
    <property type="project" value="TAIR"/>
</dbReference>
<dbReference type="Proteomes" id="UP000006548">
    <property type="component" value="Chromosome 4"/>
</dbReference>
<evidence type="ECO:0000259" key="1">
    <source>
        <dbReference type="Pfam" id="PF03478"/>
    </source>
</evidence>
<dbReference type="InterPro" id="IPR050942">
    <property type="entry name" value="F-box_BR-signaling"/>
</dbReference>
<dbReference type="Pfam" id="PF03478">
    <property type="entry name" value="Beta-prop_KIB1-4"/>
    <property type="match status" value="1"/>
</dbReference>
<dbReference type="PhylomeDB" id="F4JUM4"/>
<protein>
    <submittedName>
        <fullName evidence="3">F-box family protein-like protein</fullName>
    </submittedName>
</protein>
<dbReference type="InterPro" id="IPR005174">
    <property type="entry name" value="KIB1-4_b-propeller"/>
</dbReference>
<dbReference type="PANTHER" id="PTHR44259">
    <property type="entry name" value="OS07G0183000 PROTEIN-RELATED"/>
    <property type="match status" value="1"/>
</dbReference>
<dbReference type="EMBL" id="CP002687">
    <property type="protein sequence ID" value="AEE83388.1"/>
    <property type="molecule type" value="Genomic_DNA"/>
</dbReference>
<dbReference type="TAIR" id="AT4G14165">
    <property type="gene designation" value="ATFDB25"/>
</dbReference>
<sequence>MENKHNPTSHTSHTWSELPELNPCVPLGTLLPDKSCPKTHPLADLIPPRQQQQFMHGNSWKLAPYGRSMIMRYAMQVRGQLAPTVLGINRTWKGDTCWNQIPKTSDCFHMVYKDHKLYFLNKTGSFKIFDFCGDIPQQTFEWSVKVERSQFGPPPPSNPWKVLATKLVVTVTGKVLKVEEMGGARPRTWSFRVFESMLLDQGITVLANDTGGFIRNTIYFSASHGNNTHDIYIFNLETQKTEPLHTLDSYSSSVQFYGAQWFVPSFKH</sequence>